<proteinExistence type="predicted"/>
<dbReference type="InParanoid" id="A0A067M8V4"/>
<organism evidence="1 2">
    <name type="scientific">Botryobasidium botryosum (strain FD-172 SS1)</name>
    <dbReference type="NCBI Taxonomy" id="930990"/>
    <lineage>
        <taxon>Eukaryota</taxon>
        <taxon>Fungi</taxon>
        <taxon>Dikarya</taxon>
        <taxon>Basidiomycota</taxon>
        <taxon>Agaricomycotina</taxon>
        <taxon>Agaricomycetes</taxon>
        <taxon>Cantharellales</taxon>
        <taxon>Botryobasidiaceae</taxon>
        <taxon>Botryobasidium</taxon>
    </lineage>
</organism>
<gene>
    <name evidence="1" type="ORF">BOTBODRAFT_35668</name>
</gene>
<evidence type="ECO:0000313" key="1">
    <source>
        <dbReference type="EMBL" id="KDQ11135.1"/>
    </source>
</evidence>
<reference evidence="2" key="1">
    <citation type="journal article" date="2014" name="Proc. Natl. Acad. Sci. U.S.A.">
        <title>Extensive sampling of basidiomycete genomes demonstrates inadequacy of the white-rot/brown-rot paradigm for wood decay fungi.</title>
        <authorList>
            <person name="Riley R."/>
            <person name="Salamov A.A."/>
            <person name="Brown D.W."/>
            <person name="Nagy L.G."/>
            <person name="Floudas D."/>
            <person name="Held B.W."/>
            <person name="Levasseur A."/>
            <person name="Lombard V."/>
            <person name="Morin E."/>
            <person name="Otillar R."/>
            <person name="Lindquist E.A."/>
            <person name="Sun H."/>
            <person name="LaButti K.M."/>
            <person name="Schmutz J."/>
            <person name="Jabbour D."/>
            <person name="Luo H."/>
            <person name="Baker S.E."/>
            <person name="Pisabarro A.G."/>
            <person name="Walton J.D."/>
            <person name="Blanchette R.A."/>
            <person name="Henrissat B."/>
            <person name="Martin F."/>
            <person name="Cullen D."/>
            <person name="Hibbett D.S."/>
            <person name="Grigoriev I.V."/>
        </authorList>
    </citation>
    <scope>NUCLEOTIDE SEQUENCE [LARGE SCALE GENOMIC DNA]</scope>
    <source>
        <strain evidence="2">FD-172 SS1</strain>
    </source>
</reference>
<sequence>MSSSENSYLWAVAALALSSSDDSVICTEKHIWVTRNPESHDGDLRFERHILQGRYTSKYSRPEVSVKVLAARKAVP</sequence>
<dbReference type="Proteomes" id="UP000027195">
    <property type="component" value="Unassembled WGS sequence"/>
</dbReference>
<keyword evidence="2" id="KW-1185">Reference proteome</keyword>
<dbReference type="HOGENOM" id="CLU_2654163_0_0_1"/>
<accession>A0A067M8V4</accession>
<protein>
    <submittedName>
        <fullName evidence="1">Uncharacterized protein</fullName>
    </submittedName>
</protein>
<dbReference type="AlphaFoldDB" id="A0A067M8V4"/>
<dbReference type="EMBL" id="KL198061">
    <property type="protein sequence ID" value="KDQ11135.1"/>
    <property type="molecule type" value="Genomic_DNA"/>
</dbReference>
<name>A0A067M8V4_BOTB1</name>
<evidence type="ECO:0000313" key="2">
    <source>
        <dbReference type="Proteomes" id="UP000027195"/>
    </source>
</evidence>